<proteinExistence type="inferred from homology"/>
<keyword evidence="6 11" id="KW-0418">Kinase</keyword>
<evidence type="ECO:0000256" key="7">
    <source>
        <dbReference type="ARBA" id="ARBA00022824"/>
    </source>
</evidence>
<keyword evidence="4" id="KW-0808">Transferase</keyword>
<evidence type="ECO:0000256" key="3">
    <source>
        <dbReference type="ARBA" id="ARBA00012132"/>
    </source>
</evidence>
<evidence type="ECO:0000256" key="10">
    <source>
        <dbReference type="SAM" id="Phobius"/>
    </source>
</evidence>
<keyword evidence="12" id="KW-1185">Reference proteome</keyword>
<evidence type="ECO:0000256" key="8">
    <source>
        <dbReference type="ARBA" id="ARBA00022989"/>
    </source>
</evidence>
<dbReference type="PANTHER" id="PTHR13205:SF15">
    <property type="entry name" value="DOLICHOL KINASE"/>
    <property type="match status" value="1"/>
</dbReference>
<reference evidence="11 12" key="1">
    <citation type="submission" date="2019-03" db="EMBL/GenBank/DDBJ databases">
        <title>An improved genome assembly of the fluke Schistosoma japonicum.</title>
        <authorList>
            <person name="Hu W."/>
            <person name="Luo F."/>
            <person name="Yin M."/>
            <person name="Mo X."/>
            <person name="Sun C."/>
            <person name="Wu Q."/>
            <person name="Zhu B."/>
            <person name="Xiang M."/>
            <person name="Wang J."/>
            <person name="Wang Y."/>
            <person name="Zhang T."/>
            <person name="Xu B."/>
            <person name="Zheng H."/>
            <person name="Feng Z."/>
        </authorList>
    </citation>
    <scope>NUCLEOTIDE SEQUENCE [LARGE SCALE GENOMIC DNA]</scope>
    <source>
        <strain evidence="11">HuSjv2</strain>
        <tissue evidence="11">Worms</tissue>
    </source>
</reference>
<dbReference type="InterPro" id="IPR032974">
    <property type="entry name" value="Polypren_kinase"/>
</dbReference>
<dbReference type="Proteomes" id="UP000311919">
    <property type="component" value="Unassembled WGS sequence"/>
</dbReference>
<dbReference type="EC" id="2.7.1.108" evidence="3"/>
<keyword evidence="7" id="KW-0256">Endoplasmic reticulum</keyword>
<evidence type="ECO:0000256" key="4">
    <source>
        <dbReference type="ARBA" id="ARBA00022679"/>
    </source>
</evidence>
<evidence type="ECO:0000256" key="5">
    <source>
        <dbReference type="ARBA" id="ARBA00022692"/>
    </source>
</evidence>
<name>A0A4Z2D833_SCHJA</name>
<dbReference type="STRING" id="6182.A0A4Z2D833"/>
<organism evidence="11 12">
    <name type="scientific">Schistosoma japonicum</name>
    <name type="common">Blood fluke</name>
    <dbReference type="NCBI Taxonomy" id="6182"/>
    <lineage>
        <taxon>Eukaryota</taxon>
        <taxon>Metazoa</taxon>
        <taxon>Spiralia</taxon>
        <taxon>Lophotrochozoa</taxon>
        <taxon>Platyhelminthes</taxon>
        <taxon>Trematoda</taxon>
        <taxon>Digenea</taxon>
        <taxon>Strigeidida</taxon>
        <taxon>Schistosomatoidea</taxon>
        <taxon>Schistosomatidae</taxon>
        <taxon>Schistosoma</taxon>
    </lineage>
</organism>
<dbReference type="OrthoDB" id="377083at2759"/>
<comment type="similarity">
    <text evidence="2">Belongs to the polyprenol kinase family.</text>
</comment>
<dbReference type="GO" id="GO:0043048">
    <property type="term" value="P:dolichyl monophosphate biosynthetic process"/>
    <property type="evidence" value="ECO:0007669"/>
    <property type="project" value="TreeGrafter"/>
</dbReference>
<keyword evidence="9 10" id="KW-0472">Membrane</keyword>
<evidence type="ECO:0000313" key="12">
    <source>
        <dbReference type="Proteomes" id="UP000311919"/>
    </source>
</evidence>
<dbReference type="PANTHER" id="PTHR13205">
    <property type="entry name" value="TRANSMEMBRANE PROTEIN 15-RELATED"/>
    <property type="match status" value="1"/>
</dbReference>
<dbReference type="GO" id="GO:0005789">
    <property type="term" value="C:endoplasmic reticulum membrane"/>
    <property type="evidence" value="ECO:0007669"/>
    <property type="project" value="UniProtKB-SubCell"/>
</dbReference>
<feature type="transmembrane region" description="Helical" evidence="10">
    <location>
        <begin position="146"/>
        <end position="166"/>
    </location>
</feature>
<keyword evidence="8 10" id="KW-1133">Transmembrane helix</keyword>
<comment type="subcellular location">
    <subcellularLocation>
        <location evidence="1">Endoplasmic reticulum membrane</location>
        <topology evidence="1">Multi-pass membrane protein</topology>
    </subcellularLocation>
</comment>
<feature type="transmembrane region" description="Helical" evidence="10">
    <location>
        <begin position="38"/>
        <end position="56"/>
    </location>
</feature>
<feature type="transmembrane region" description="Helical" evidence="10">
    <location>
        <begin position="63"/>
        <end position="94"/>
    </location>
</feature>
<gene>
    <name evidence="11" type="ORF">EWB00_003588</name>
</gene>
<comment type="caution">
    <text evidence="11">The sequence shown here is derived from an EMBL/GenBank/DDBJ whole genome shotgun (WGS) entry which is preliminary data.</text>
</comment>
<evidence type="ECO:0000256" key="6">
    <source>
        <dbReference type="ARBA" id="ARBA00022777"/>
    </source>
</evidence>
<sequence>MLIDYRHKLLRNSRKDSGSGLWLGLIVPALLLKAGNKLLAYEFFISFLLTILLLTANSRLKHVTIAIFICLHCQYFLHVVNVFRPLFTSMFILFFSYKLMNLFPFSFTFGETILLAHLSAVFLLIECNFIIPFLACFLIERYSVRLSVKSACLMLAILPISIGYLWMYACRVQVAASFLTNQIECFIISANFILLIFWLILFMLCVYVTIIYRREPYNNPPCQTMHNGSMKSKFYDSLVTSSDESSFSDQSEYHEACSEEELIKSNMNENKICDLLSNDCKKRRFKLRKLFHFAAGIVYSSGLLCSPHLLSLTSAALFIVFWCFEWIRRRGPTTLSFYLSTLVEPFRDNRDSGDILFTPISLLLGLSIPVWWPHTLNNINNSTINISNLCYELNVKPSSWSGVLSIAIGDSFAALIGRAYGRRRWPRSHRTYLGSFASFLSQVNIFICIYRDYSFIITTSIINHFYTRLNVRMNMLSDFPIIIVA</sequence>
<evidence type="ECO:0000256" key="1">
    <source>
        <dbReference type="ARBA" id="ARBA00004477"/>
    </source>
</evidence>
<evidence type="ECO:0000256" key="9">
    <source>
        <dbReference type="ARBA" id="ARBA00023136"/>
    </source>
</evidence>
<accession>A0A4Z2D833</accession>
<feature type="transmembrane region" description="Helical" evidence="10">
    <location>
        <begin position="114"/>
        <end position="139"/>
    </location>
</feature>
<evidence type="ECO:0000256" key="2">
    <source>
        <dbReference type="ARBA" id="ARBA00010794"/>
    </source>
</evidence>
<keyword evidence="5 10" id="KW-0812">Transmembrane</keyword>
<feature type="transmembrane region" description="Helical" evidence="10">
    <location>
        <begin position="186"/>
        <end position="210"/>
    </location>
</feature>
<protein>
    <recommendedName>
        <fullName evidence="3">dolichol kinase</fullName>
        <ecNumber evidence="3">2.7.1.108</ecNumber>
    </recommendedName>
</protein>
<evidence type="ECO:0000313" key="11">
    <source>
        <dbReference type="EMBL" id="TNN12596.1"/>
    </source>
</evidence>
<dbReference type="EMBL" id="SKCS01000217">
    <property type="protein sequence ID" value="TNN12596.1"/>
    <property type="molecule type" value="Genomic_DNA"/>
</dbReference>
<feature type="transmembrane region" description="Helical" evidence="10">
    <location>
        <begin position="287"/>
        <end position="304"/>
    </location>
</feature>
<dbReference type="GO" id="GO:0004168">
    <property type="term" value="F:dolichol kinase activity"/>
    <property type="evidence" value="ECO:0007669"/>
    <property type="project" value="UniProtKB-EC"/>
</dbReference>
<dbReference type="AlphaFoldDB" id="A0A4Z2D833"/>